<organism evidence="1 2">
    <name type="scientific">Anabaena cylindrica (strain ATCC 27899 / PCC 7122)</name>
    <dbReference type="NCBI Taxonomy" id="272123"/>
    <lineage>
        <taxon>Bacteria</taxon>
        <taxon>Bacillati</taxon>
        <taxon>Cyanobacteriota</taxon>
        <taxon>Cyanophyceae</taxon>
        <taxon>Nostocales</taxon>
        <taxon>Nostocaceae</taxon>
        <taxon>Anabaena</taxon>
    </lineage>
</organism>
<evidence type="ECO:0000313" key="1">
    <source>
        <dbReference type="EMBL" id="AFZ57462.1"/>
    </source>
</evidence>
<dbReference type="PATRIC" id="fig|272123.3.peg.2154"/>
<sequence>MNPETEQTIGTLELLVEQLPYIRLPGHEDGNYIYPFVWERNTQGDFNVLNLCLFKNWFKLTDADVIITRLKELKYAKCFNDFSLNQEQIKAWENKIELLWQVISNNLDNLESYLFTVSYWDEVDVPVPGIIVGQTKDKNWVAIAPTVYVETNIPQEVISRSSIDKTSVPEFSEFDSSNLETQLKKCVEDLGYISMSGDFGGGYGYSYTHQIVYSLATSKELAMEQILQKARMLEIGKFNGFYKDRGYFNERFHNYDLNEVHQKYNQVNQMNQFFEQKFDQSFMYRISSWTEENIYIVGESNDGDYVGLYIKSSFVYNP</sequence>
<dbReference type="eggNOG" id="ENOG5033E2J">
    <property type="taxonomic scope" value="Bacteria"/>
</dbReference>
<dbReference type="Gene3D" id="3.40.1460.10">
    <property type="entry name" value="Nuclease A inhibitor-like"/>
    <property type="match status" value="2"/>
</dbReference>
<gene>
    <name evidence="1" type="ordered locus">Anacy_1977</name>
</gene>
<dbReference type="InterPro" id="IPR012489">
    <property type="entry name" value="NucleaseA_inhib-like"/>
</dbReference>
<protein>
    <submittedName>
        <fullName evidence="1">Uncharacterized protein</fullName>
    </submittedName>
</protein>
<dbReference type="RefSeq" id="WP_015214110.1">
    <property type="nucleotide sequence ID" value="NC_019771.1"/>
</dbReference>
<dbReference type="AlphaFoldDB" id="K9ZFU9"/>
<reference evidence="2" key="1">
    <citation type="journal article" date="2013" name="Proc. Natl. Acad. Sci. U.S.A.">
        <title>Improving the coverage of the cyanobacterial phylum using diversity-driven genome sequencing.</title>
        <authorList>
            <person name="Shih P.M."/>
            <person name="Wu D."/>
            <person name="Latifi A."/>
            <person name="Axen S.D."/>
            <person name="Fewer D.P."/>
            <person name="Talla E."/>
            <person name="Calteau A."/>
            <person name="Cai F."/>
            <person name="Tandeau de Marsac N."/>
            <person name="Rippka R."/>
            <person name="Herdman M."/>
            <person name="Sivonen K."/>
            <person name="Coursin T."/>
            <person name="Laurent T."/>
            <person name="Goodwin L."/>
            <person name="Nolan M."/>
            <person name="Davenport K.W."/>
            <person name="Han C.S."/>
            <person name="Rubin E.M."/>
            <person name="Eisen J.A."/>
            <person name="Woyke T."/>
            <person name="Gugger M."/>
            <person name="Kerfeld C.A."/>
        </authorList>
    </citation>
    <scope>NUCLEOTIDE SEQUENCE [LARGE SCALE GENOMIC DNA]</scope>
    <source>
        <strain evidence="2">ATCC 27899 / PCC 7122</strain>
    </source>
</reference>
<dbReference type="KEGG" id="acy:Anacy_1977"/>
<proteinExistence type="predicted"/>
<dbReference type="Pfam" id="PF07924">
    <property type="entry name" value="NuiA"/>
    <property type="match status" value="1"/>
</dbReference>
<dbReference type="HOGENOM" id="CLU_873308_0_0_3"/>
<dbReference type="EMBL" id="CP003659">
    <property type="protein sequence ID" value="AFZ57462.1"/>
    <property type="molecule type" value="Genomic_DNA"/>
</dbReference>
<evidence type="ECO:0000313" key="2">
    <source>
        <dbReference type="Proteomes" id="UP000010474"/>
    </source>
</evidence>
<accession>K9ZFU9</accession>
<dbReference type="STRING" id="272123.Anacy_1977"/>
<dbReference type="Proteomes" id="UP000010474">
    <property type="component" value="Chromosome"/>
</dbReference>
<keyword evidence="2" id="KW-1185">Reference proteome</keyword>
<dbReference type="OrthoDB" id="574253at2"/>
<name>K9ZFU9_ANACC</name>